<keyword evidence="1" id="KW-0472">Membrane</keyword>
<keyword evidence="4" id="KW-1185">Reference proteome</keyword>
<dbReference type="Pfam" id="PF12158">
    <property type="entry name" value="DUF3592"/>
    <property type="match status" value="1"/>
</dbReference>
<organism evidence="3 4">
    <name type="scientific">Rubritalea profundi</name>
    <dbReference type="NCBI Taxonomy" id="1658618"/>
    <lineage>
        <taxon>Bacteria</taxon>
        <taxon>Pseudomonadati</taxon>
        <taxon>Verrucomicrobiota</taxon>
        <taxon>Verrucomicrobiia</taxon>
        <taxon>Verrucomicrobiales</taxon>
        <taxon>Rubritaleaceae</taxon>
        <taxon>Rubritalea</taxon>
    </lineage>
</organism>
<evidence type="ECO:0000259" key="2">
    <source>
        <dbReference type="Pfam" id="PF12158"/>
    </source>
</evidence>
<dbReference type="AlphaFoldDB" id="A0A2S7TWY5"/>
<keyword evidence="1" id="KW-0812">Transmembrane</keyword>
<sequence>MEKKSKAGAIYLFGIGLFLFFLGAGFCWLLAKSFGNASDTRKWVETPCLIIRSELATRSAANISAEYRWEVAFKYQYKGEDNIGETYKPRGQRWRNSIEKVKSRLEQYPVDQQTVCFVNPQRPEDPSKPRQAILAHDTKAAGYSIWFPALFSIGGIGIMVGAVRGLFK</sequence>
<dbReference type="OrthoDB" id="194776at2"/>
<feature type="transmembrane region" description="Helical" evidence="1">
    <location>
        <begin position="9"/>
        <end position="31"/>
    </location>
</feature>
<dbReference type="InterPro" id="IPR021994">
    <property type="entry name" value="DUF3592"/>
</dbReference>
<keyword evidence="1" id="KW-1133">Transmembrane helix</keyword>
<gene>
    <name evidence="3" type="ORF">BSZ32_01265</name>
</gene>
<proteinExistence type="predicted"/>
<evidence type="ECO:0000313" key="4">
    <source>
        <dbReference type="Proteomes" id="UP000239907"/>
    </source>
</evidence>
<feature type="domain" description="DUF3592" evidence="2">
    <location>
        <begin position="46"/>
        <end position="125"/>
    </location>
</feature>
<dbReference type="RefSeq" id="WP_105041740.1">
    <property type="nucleotide sequence ID" value="NZ_MQWA01000001.1"/>
</dbReference>
<comment type="caution">
    <text evidence="3">The sequence shown here is derived from an EMBL/GenBank/DDBJ whole genome shotgun (WGS) entry which is preliminary data.</text>
</comment>
<name>A0A2S7TWY5_9BACT</name>
<dbReference type="EMBL" id="MQWA01000001">
    <property type="protein sequence ID" value="PQJ27256.1"/>
    <property type="molecule type" value="Genomic_DNA"/>
</dbReference>
<reference evidence="3 4" key="1">
    <citation type="submission" date="2016-12" db="EMBL/GenBank/DDBJ databases">
        <title>Study of bacterial adaptation to deep sea.</title>
        <authorList>
            <person name="Song J."/>
            <person name="Yoshizawa S."/>
            <person name="Kogure K."/>
        </authorList>
    </citation>
    <scope>NUCLEOTIDE SEQUENCE [LARGE SCALE GENOMIC DNA]</scope>
    <source>
        <strain evidence="3 4">SAORIC-165</strain>
    </source>
</reference>
<evidence type="ECO:0000313" key="3">
    <source>
        <dbReference type="EMBL" id="PQJ27256.1"/>
    </source>
</evidence>
<dbReference type="Proteomes" id="UP000239907">
    <property type="component" value="Unassembled WGS sequence"/>
</dbReference>
<feature type="transmembrane region" description="Helical" evidence="1">
    <location>
        <begin position="145"/>
        <end position="167"/>
    </location>
</feature>
<protein>
    <recommendedName>
        <fullName evidence="2">DUF3592 domain-containing protein</fullName>
    </recommendedName>
</protein>
<accession>A0A2S7TWY5</accession>
<evidence type="ECO:0000256" key="1">
    <source>
        <dbReference type="SAM" id="Phobius"/>
    </source>
</evidence>